<comment type="caution">
    <text evidence="2">The sequence shown here is derived from an EMBL/GenBank/DDBJ whole genome shotgun (WGS) entry which is preliminary data.</text>
</comment>
<reference evidence="3" key="1">
    <citation type="submission" date="2023-07" db="EMBL/GenBank/DDBJ databases">
        <authorList>
            <person name="Yue Y."/>
        </authorList>
    </citation>
    <scope>NUCLEOTIDE SEQUENCE [LARGE SCALE GENOMIC DNA]</scope>
    <source>
        <strain evidence="3">2Y89</strain>
    </source>
</reference>
<keyword evidence="1" id="KW-0472">Membrane</keyword>
<feature type="transmembrane region" description="Helical" evidence="1">
    <location>
        <begin position="48"/>
        <end position="70"/>
    </location>
</feature>
<keyword evidence="1" id="KW-1133">Transmembrane helix</keyword>
<evidence type="ECO:0000256" key="1">
    <source>
        <dbReference type="SAM" id="Phobius"/>
    </source>
</evidence>
<proteinExistence type="predicted"/>
<dbReference type="EMBL" id="JAIUJS010000001">
    <property type="protein sequence ID" value="MCA0151666.1"/>
    <property type="molecule type" value="Genomic_DNA"/>
</dbReference>
<keyword evidence="1" id="KW-0812">Transmembrane</keyword>
<evidence type="ECO:0000313" key="2">
    <source>
        <dbReference type="EMBL" id="MCA0151666.1"/>
    </source>
</evidence>
<gene>
    <name evidence="2" type="ORF">LBV24_00465</name>
</gene>
<keyword evidence="3" id="KW-1185">Reference proteome</keyword>
<sequence>MIRLYIIGIAILIIAILANGIILKLGIKSWYDFIALLNHEGSSAFRQLSILDYLWLFIGYPLVLGCGFWIGDSIHKLIKN</sequence>
<protein>
    <submittedName>
        <fullName evidence="2">Uncharacterized protein</fullName>
    </submittedName>
</protein>
<dbReference type="Proteomes" id="UP001198402">
    <property type="component" value="Unassembled WGS sequence"/>
</dbReference>
<accession>A0ABS7XVJ5</accession>
<dbReference type="InterPro" id="IPR056089">
    <property type="entry name" value="DUF7672"/>
</dbReference>
<organism evidence="2 3">
    <name type="scientific">Winogradskyella vincentii</name>
    <dbReference type="NCBI Taxonomy" id="2877122"/>
    <lineage>
        <taxon>Bacteria</taxon>
        <taxon>Pseudomonadati</taxon>
        <taxon>Bacteroidota</taxon>
        <taxon>Flavobacteriia</taxon>
        <taxon>Flavobacteriales</taxon>
        <taxon>Flavobacteriaceae</taxon>
        <taxon>Winogradskyella</taxon>
    </lineage>
</organism>
<dbReference type="Pfam" id="PF24717">
    <property type="entry name" value="DUF7672"/>
    <property type="match status" value="1"/>
</dbReference>
<dbReference type="RefSeq" id="WP_224476641.1">
    <property type="nucleotide sequence ID" value="NZ_JAIUJS010000001.1"/>
</dbReference>
<name>A0ABS7XVJ5_9FLAO</name>
<evidence type="ECO:0000313" key="3">
    <source>
        <dbReference type="Proteomes" id="UP001198402"/>
    </source>
</evidence>
<feature type="transmembrane region" description="Helical" evidence="1">
    <location>
        <begin position="6"/>
        <end position="27"/>
    </location>
</feature>